<sequence>MTRRVGARRLRRDETGSASLEFVTVGVILLVPLVYLVLAVGAIQAGVLATEGAARHAARVYSLAPDDASGRDAVERAVAIALADYGIDRSAASVSLHCDGGCLEPGSRVTVVVRASVALPLVPPVLAMRERASVPVEASATVPVSRFAGAG</sequence>
<keyword evidence="1" id="KW-1133">Transmembrane helix</keyword>
<comment type="caution">
    <text evidence="2">The sequence shown here is derived from an EMBL/GenBank/DDBJ whole genome shotgun (WGS) entry which is preliminary data.</text>
</comment>
<evidence type="ECO:0000313" key="2">
    <source>
        <dbReference type="EMBL" id="GLI28509.1"/>
    </source>
</evidence>
<proteinExistence type="predicted"/>
<feature type="transmembrane region" description="Helical" evidence="1">
    <location>
        <begin position="20"/>
        <end position="43"/>
    </location>
</feature>
<dbReference type="Proteomes" id="UP001144396">
    <property type="component" value="Unassembled WGS sequence"/>
</dbReference>
<keyword evidence="1" id="KW-0812">Transmembrane</keyword>
<name>A0A9W6D090_9MICO</name>
<reference evidence="2" key="1">
    <citation type="submission" date="2022-12" db="EMBL/GenBank/DDBJ databases">
        <title>Reference genome sequencing for broad-spectrum identification of bacterial and archaeal isolates by mass spectrometry.</title>
        <authorList>
            <person name="Sekiguchi Y."/>
            <person name="Tourlousse D.M."/>
        </authorList>
    </citation>
    <scope>NUCLEOTIDE SEQUENCE</scope>
    <source>
        <strain evidence="2">14</strain>
    </source>
</reference>
<protein>
    <recommendedName>
        <fullName evidence="4">TadE family protein</fullName>
    </recommendedName>
</protein>
<dbReference type="RefSeq" id="WP_281885948.1">
    <property type="nucleotide sequence ID" value="NZ_BSDP01000001.1"/>
</dbReference>
<dbReference type="AlphaFoldDB" id="A0A9W6D090"/>
<evidence type="ECO:0008006" key="4">
    <source>
        <dbReference type="Google" id="ProtNLM"/>
    </source>
</evidence>
<organism evidence="2 3">
    <name type="scientific">Agromyces rhizosphaerae</name>
    <dbReference type="NCBI Taxonomy" id="88374"/>
    <lineage>
        <taxon>Bacteria</taxon>
        <taxon>Bacillati</taxon>
        <taxon>Actinomycetota</taxon>
        <taxon>Actinomycetes</taxon>
        <taxon>Micrococcales</taxon>
        <taxon>Microbacteriaceae</taxon>
        <taxon>Agromyces</taxon>
    </lineage>
</organism>
<gene>
    <name evidence="2" type="ORF">ARHIZOSPH14_27510</name>
</gene>
<evidence type="ECO:0000256" key="1">
    <source>
        <dbReference type="SAM" id="Phobius"/>
    </source>
</evidence>
<keyword evidence="3" id="KW-1185">Reference proteome</keyword>
<dbReference type="EMBL" id="BSDP01000001">
    <property type="protein sequence ID" value="GLI28509.1"/>
    <property type="molecule type" value="Genomic_DNA"/>
</dbReference>
<keyword evidence="1" id="KW-0472">Membrane</keyword>
<evidence type="ECO:0000313" key="3">
    <source>
        <dbReference type="Proteomes" id="UP001144396"/>
    </source>
</evidence>
<accession>A0A9W6D090</accession>